<keyword evidence="3 7" id="KW-0808">Transferase</keyword>
<evidence type="ECO:0000256" key="3">
    <source>
        <dbReference type="ARBA" id="ARBA00022679"/>
    </source>
</evidence>
<dbReference type="EC" id="2.7.7.48" evidence="1 7"/>
<dbReference type="InterPro" id="IPR043502">
    <property type="entry name" value="DNA/RNA_pol_sf"/>
</dbReference>
<evidence type="ECO:0000313" key="9">
    <source>
        <dbReference type="Proteomes" id="UP000011276"/>
    </source>
</evidence>
<dbReference type="OrthoDB" id="2673at10239"/>
<reference evidence="8 9" key="1">
    <citation type="journal article" date="2009" name="J. Virol.">
        <title>A novel bipartite double-stranded RNA Mycovirus from the white root rot Fungus Rosellinia necatrix: molecular and biological characterization, taxonomic considerations, and potential for biological control.</title>
        <authorList>
            <person name="Chiba S."/>
            <person name="Salaipeth L."/>
            <person name="Lin Y.H."/>
            <person name="Sasaki A."/>
            <person name="Kanematsu S."/>
            <person name="Suzuki N."/>
        </authorList>
    </citation>
    <scope>NUCLEOTIDE SEQUENCE [LARGE SCALE GENOMIC DNA]</scope>
    <source>
        <strain evidence="9">Isolate -/Japan/W779/2001</strain>
    </source>
</reference>
<dbReference type="EMBL" id="AB512282">
    <property type="protein sequence ID" value="BAI48016.1"/>
    <property type="molecule type" value="Genomic_RNA"/>
</dbReference>
<evidence type="ECO:0000256" key="2">
    <source>
        <dbReference type="ARBA" id="ARBA00022484"/>
    </source>
</evidence>
<evidence type="ECO:0000256" key="5">
    <source>
        <dbReference type="ARBA" id="ARBA00022741"/>
    </source>
</evidence>
<sequence length="1111" mass="123509">MDGRHDPDAALFAQDNVYFSSVADVERATWSDIVAKARADGWQGRDVLQEFGGGQTLARLVRNSAIPDDFRNSIVTAKGAEWLLLRSVAHVALRLSHNSYKKLKTSILTKRGCNGSRRLQAVRSVMEAAFAGNVPDWLAEMEMLERCGPEYAAVTRIVGDDEFDPLGTISAVAACEGGLNLFVFDGPAEGGSGHEAVVVEGDPGEAGAYVERRLKLEKRSLAKGVINVELKKVITSSFLLSCEVRDLDYAKHCLRILFPITDMNLYLRARLNYGCLIRVIFKLLDDRILDLSHLSSVCTNAAGLGHQAFACLILTLASGAERRNCAVVMLQQGIYRGGMKSVEKRLKEIHTAARRARWLPSYLAGVCTDPSVMLYWNIALGRFYLDYAANDDTVKDRTMYMGEHVAYDAASRMYTSDQHAANMQRFFNARKQDAQKVWSSSEVDTLDSWLLRYVQFGSSGSAGGHSGDEFDIDHAVSKRLWLSNRDTETIAWYVLKQPAGASTVTIVKREAGKLRQLLPGRIPHWIVESLLINEIESAIYRSMPMELELDAQSEYTSVMERRRRMMLGESVACVDWADFNITHTLKDMSEYFLALGEAAQRACVENNFVTYGGVNYGKGEFLSLCANWCSKALYNMWLKNGADKDSDYEAHARGLWSGWRTTSFINCSFNVAYCESNFDSMHHIFNSDMPLYRVHAGDDFFGTYAEEIDAMRFVSSMPLAKHEVNAQKQLVGGEMGEFLRHEYFRDGTVRGSVMRSIGSFVGSDLQAPQLYSGVAQCQGANEAINLLIRRGFDLRAAESIRYTIVQYWGTVKEPGGSSATPSVKLLALSAHSGGLGCPRFGELATVTRERLHGIPVMRDVLSKLAAPRNMERLLHAFQAKIRRFGYIEEGFTALRNAAYNATYGSDLPREIKLEADGELRRAQVAWINECNLKVPEMTVAWYPSVPSKVLEYLERLIACAEKGLEPEYPMHDLNGMAVAARATALGAFSALDSGLNFLGDEAGRVAGFDAVVAMSRGRAGTILNRMRLYLPEIAVRALVEHRWNVPTSTGGVVPAQLRGIVFSGLNYALWYAKNWMPVNAGSLDWLTSYCDAVNIRIANLYKSSLSKMMKM</sequence>
<keyword evidence="9" id="KW-1185">Reference proteome</keyword>
<dbReference type="SUPFAM" id="SSF56672">
    <property type="entry name" value="DNA/RNA polymerases"/>
    <property type="match status" value="1"/>
</dbReference>
<accession>D0FZL1</accession>
<evidence type="ECO:0000256" key="4">
    <source>
        <dbReference type="ARBA" id="ARBA00022695"/>
    </source>
</evidence>
<organismHost>
    <name type="scientific">Rosellinia necatrix</name>
    <name type="common">White root-rot fungus</name>
    <dbReference type="NCBI Taxonomy" id="77044"/>
</organismHost>
<name>D0FZL1_RMBV1</name>
<organism evidence="8 9">
    <name type="scientific">Rosellinia necatrix megabirnavirus 1 (isolate -/Japan/W779/2001)</name>
    <name type="common">RnMBV1</name>
    <dbReference type="NCBI Taxonomy" id="658904"/>
    <lineage>
        <taxon>Viruses</taxon>
        <taxon>Riboviria</taxon>
        <taxon>Orthornavirae</taxon>
        <taxon>Duplornaviricota</taxon>
        <taxon>Chrymotiviricetes</taxon>
        <taxon>Ghabrivirales</taxon>
        <taxon>Alphatotivirineae</taxon>
        <taxon>Megabirnaviridae</taxon>
        <taxon>Megabirnavirus</taxon>
        <taxon>Megabirnavirus ichi</taxon>
        <taxon>Rosellinia necatrix megabirnavirus 1</taxon>
    </lineage>
</organism>
<dbReference type="GO" id="GO:0006351">
    <property type="term" value="P:DNA-templated transcription"/>
    <property type="evidence" value="ECO:0007669"/>
    <property type="project" value="InterPro"/>
</dbReference>
<dbReference type="GO" id="GO:0003968">
    <property type="term" value="F:RNA-directed RNA polymerase activity"/>
    <property type="evidence" value="ECO:0007669"/>
    <property type="project" value="UniProtKB-KW"/>
</dbReference>
<dbReference type="GO" id="GO:0000166">
    <property type="term" value="F:nucleotide binding"/>
    <property type="evidence" value="ECO:0007669"/>
    <property type="project" value="UniProtKB-KW"/>
</dbReference>
<evidence type="ECO:0000313" key="8">
    <source>
        <dbReference type="EMBL" id="BAI48016.1"/>
    </source>
</evidence>
<evidence type="ECO:0000256" key="1">
    <source>
        <dbReference type="ARBA" id="ARBA00012494"/>
    </source>
</evidence>
<dbReference type="Pfam" id="PF02123">
    <property type="entry name" value="RdRP_4"/>
    <property type="match status" value="1"/>
</dbReference>
<evidence type="ECO:0000256" key="7">
    <source>
        <dbReference type="RuleBase" id="RU364050"/>
    </source>
</evidence>
<dbReference type="GeneID" id="11273145"/>
<keyword evidence="7" id="KW-0693">Viral RNA replication</keyword>
<dbReference type="KEGG" id="vg:11273145"/>
<keyword evidence="4 7" id="KW-0548">Nucleotidyltransferase</keyword>
<keyword evidence="5 7" id="KW-0547">Nucleotide-binding</keyword>
<dbReference type="GO" id="GO:0003723">
    <property type="term" value="F:RNA binding"/>
    <property type="evidence" value="ECO:0007669"/>
    <property type="project" value="InterPro"/>
</dbReference>
<evidence type="ECO:0000256" key="6">
    <source>
        <dbReference type="ARBA" id="ARBA00048744"/>
    </source>
</evidence>
<dbReference type="Proteomes" id="UP000011276">
    <property type="component" value="Genome"/>
</dbReference>
<comment type="catalytic activity">
    <reaction evidence="6 7">
        <text>RNA(n) + a ribonucleoside 5'-triphosphate = RNA(n+1) + diphosphate</text>
        <dbReference type="Rhea" id="RHEA:21248"/>
        <dbReference type="Rhea" id="RHEA-COMP:14527"/>
        <dbReference type="Rhea" id="RHEA-COMP:17342"/>
        <dbReference type="ChEBI" id="CHEBI:33019"/>
        <dbReference type="ChEBI" id="CHEBI:61557"/>
        <dbReference type="ChEBI" id="CHEBI:140395"/>
        <dbReference type="EC" id="2.7.7.48"/>
    </reaction>
</comment>
<keyword evidence="2 7" id="KW-0696">RNA-directed RNA polymerase</keyword>
<dbReference type="RefSeq" id="YP_003288763.1">
    <property type="nucleotide sequence ID" value="NC_013462.1"/>
</dbReference>
<proteinExistence type="predicted"/>
<protein>
    <recommendedName>
        <fullName evidence="1 7">RNA-directed RNA polymerase</fullName>
        <ecNumber evidence="1 7">2.7.7.48</ecNumber>
    </recommendedName>
</protein>
<dbReference type="InterPro" id="IPR001795">
    <property type="entry name" value="RNA-dir_pol_luteovirus"/>
</dbReference>